<reference evidence="3 4" key="1">
    <citation type="submission" date="2019-11" db="EMBL/GenBank/DDBJ databases">
        <authorList>
            <person name="He Y."/>
        </authorList>
    </citation>
    <scope>NUCLEOTIDE SEQUENCE [LARGE SCALE GENOMIC DNA]</scope>
    <source>
        <strain evidence="3 4">SCSIO 58843</strain>
    </source>
</reference>
<protein>
    <submittedName>
        <fullName evidence="3">Universal stress protein</fullName>
    </submittedName>
</protein>
<organism evidence="3 4">
    <name type="scientific">Actinomarinicola tropica</name>
    <dbReference type="NCBI Taxonomy" id="2789776"/>
    <lineage>
        <taxon>Bacteria</taxon>
        <taxon>Bacillati</taxon>
        <taxon>Actinomycetota</taxon>
        <taxon>Acidimicrobiia</taxon>
        <taxon>Acidimicrobiales</taxon>
        <taxon>Iamiaceae</taxon>
        <taxon>Actinomarinicola</taxon>
    </lineage>
</organism>
<dbReference type="Gene3D" id="3.40.50.620">
    <property type="entry name" value="HUPs"/>
    <property type="match status" value="1"/>
</dbReference>
<dbReference type="RefSeq" id="WP_153758825.1">
    <property type="nucleotide sequence ID" value="NZ_CP045851.1"/>
</dbReference>
<dbReference type="Pfam" id="PF00582">
    <property type="entry name" value="Usp"/>
    <property type="match status" value="1"/>
</dbReference>
<dbReference type="CDD" id="cd00293">
    <property type="entry name" value="USP-like"/>
    <property type="match status" value="1"/>
</dbReference>
<dbReference type="AlphaFoldDB" id="A0A5Q2RCV5"/>
<evidence type="ECO:0000259" key="2">
    <source>
        <dbReference type="Pfam" id="PF00582"/>
    </source>
</evidence>
<dbReference type="Proteomes" id="UP000334019">
    <property type="component" value="Chromosome"/>
</dbReference>
<evidence type="ECO:0000313" key="4">
    <source>
        <dbReference type="Proteomes" id="UP000334019"/>
    </source>
</evidence>
<dbReference type="InterPro" id="IPR014729">
    <property type="entry name" value="Rossmann-like_a/b/a_fold"/>
</dbReference>
<dbReference type="KEGG" id="atq:GH723_06130"/>
<accession>A0A5Q2RCV5</accession>
<dbReference type="InterPro" id="IPR006016">
    <property type="entry name" value="UspA"/>
</dbReference>
<dbReference type="PANTHER" id="PTHR46553:SF3">
    <property type="entry name" value="ADENINE NUCLEOTIDE ALPHA HYDROLASES-LIKE SUPERFAMILY PROTEIN"/>
    <property type="match status" value="1"/>
</dbReference>
<dbReference type="PANTHER" id="PTHR46553">
    <property type="entry name" value="ADENINE NUCLEOTIDE ALPHA HYDROLASES-LIKE SUPERFAMILY PROTEIN"/>
    <property type="match status" value="1"/>
</dbReference>
<feature type="domain" description="UspA" evidence="2">
    <location>
        <begin position="2"/>
        <end position="138"/>
    </location>
</feature>
<evidence type="ECO:0000313" key="3">
    <source>
        <dbReference type="EMBL" id="QGG94719.1"/>
    </source>
</evidence>
<proteinExistence type="inferred from homology"/>
<dbReference type="SUPFAM" id="SSF52402">
    <property type="entry name" value="Adenine nucleotide alpha hydrolases-like"/>
    <property type="match status" value="1"/>
</dbReference>
<keyword evidence="4" id="KW-1185">Reference proteome</keyword>
<dbReference type="PRINTS" id="PR01438">
    <property type="entry name" value="UNVRSLSTRESS"/>
</dbReference>
<sequence>MTRIVVGVDGSESSVRALEWAVDRASRDGAVVEAVHAWHVPYVASSMGGMPFDVQMLADGARATLDEVVGRVDASGLPEPVVATLREGAAAPALVEASHDADLVVVGSRGHGGFVGLLLGSVSQQVASHARCPVVIIPADADADPDGAPSDS</sequence>
<dbReference type="InterPro" id="IPR006015">
    <property type="entry name" value="Universal_stress_UspA"/>
</dbReference>
<name>A0A5Q2RCV5_9ACTN</name>
<dbReference type="EMBL" id="CP045851">
    <property type="protein sequence ID" value="QGG94719.1"/>
    <property type="molecule type" value="Genomic_DNA"/>
</dbReference>
<comment type="similarity">
    <text evidence="1">Belongs to the universal stress protein A family.</text>
</comment>
<evidence type="ECO:0000256" key="1">
    <source>
        <dbReference type="ARBA" id="ARBA00008791"/>
    </source>
</evidence>
<gene>
    <name evidence="3" type="ORF">GH723_06130</name>
</gene>